<evidence type="ECO:0000256" key="1">
    <source>
        <dbReference type="SAM" id="MobiDB-lite"/>
    </source>
</evidence>
<dbReference type="InterPro" id="IPR008160">
    <property type="entry name" value="Collagen"/>
</dbReference>
<protein>
    <submittedName>
        <fullName evidence="2">Collagen-like protein</fullName>
    </submittedName>
</protein>
<dbReference type="Proteomes" id="UP000828924">
    <property type="component" value="Chromosome"/>
</dbReference>
<proteinExistence type="predicted"/>
<dbReference type="EMBL" id="CP071872">
    <property type="protein sequence ID" value="UNM13028.1"/>
    <property type="molecule type" value="Genomic_DNA"/>
</dbReference>
<keyword evidence="3" id="KW-1185">Reference proteome</keyword>
<dbReference type="Pfam" id="PF01391">
    <property type="entry name" value="Collagen"/>
    <property type="match status" value="1"/>
</dbReference>
<sequence>MRDFMSEELDVTIRQKTQGPKGDTGLQGDVGAKGKIGAKGKRGSKGKVGSKGKPGPKGMTLSGDILCLTGEALRFGPSTGLTGISARFPVFVITSDSFSIAYERWRGGTITLKCKIESDGTLKVVEGGDDVRDNKTQSFGRLRQHTLKMS</sequence>
<evidence type="ECO:0000313" key="2">
    <source>
        <dbReference type="EMBL" id="UNM13028.1"/>
    </source>
</evidence>
<dbReference type="RefSeq" id="WP_242331748.1">
    <property type="nucleotide sequence ID" value="NZ_CP071872.1"/>
</dbReference>
<gene>
    <name evidence="2" type="ORF">J4032_17315</name>
</gene>
<accession>A0ABY3WTC0</accession>
<reference evidence="2 3" key="1">
    <citation type="submission" date="2021-03" db="EMBL/GenBank/DDBJ databases">
        <title>Complete genome of Streptomyces formicae strain 1H-GS9 (DSM 100524).</title>
        <authorList>
            <person name="Atanasov K.E."/>
            <person name="Altabella T."/>
            <person name="Ferrer A."/>
        </authorList>
    </citation>
    <scope>NUCLEOTIDE SEQUENCE [LARGE SCALE GENOMIC DNA]</scope>
    <source>
        <strain evidence="2 3">1H-GS9</strain>
    </source>
</reference>
<evidence type="ECO:0000313" key="3">
    <source>
        <dbReference type="Proteomes" id="UP000828924"/>
    </source>
</evidence>
<feature type="compositionally biased region" description="Acidic residues" evidence="1">
    <location>
        <begin position="1"/>
        <end position="10"/>
    </location>
</feature>
<name>A0ABY3WTC0_9ACTN</name>
<feature type="region of interest" description="Disordered" evidence="1">
    <location>
        <begin position="1"/>
        <end position="57"/>
    </location>
</feature>
<feature type="compositionally biased region" description="Basic residues" evidence="1">
    <location>
        <begin position="36"/>
        <end position="50"/>
    </location>
</feature>
<organism evidence="2 3">
    <name type="scientific">Streptomyces formicae</name>
    <dbReference type="NCBI Taxonomy" id="1616117"/>
    <lineage>
        <taxon>Bacteria</taxon>
        <taxon>Bacillati</taxon>
        <taxon>Actinomycetota</taxon>
        <taxon>Actinomycetes</taxon>
        <taxon>Kitasatosporales</taxon>
        <taxon>Streptomycetaceae</taxon>
        <taxon>Streptomyces</taxon>
    </lineage>
</organism>